<dbReference type="CDD" id="cd04793">
    <property type="entry name" value="LanC"/>
    <property type="match status" value="1"/>
</dbReference>
<keyword evidence="2" id="KW-1185">Reference proteome</keyword>
<dbReference type="RefSeq" id="WP_254419736.1">
    <property type="nucleotide sequence ID" value="NZ_BAAAJB010000038.1"/>
</dbReference>
<evidence type="ECO:0000313" key="2">
    <source>
        <dbReference type="Proteomes" id="UP001055940"/>
    </source>
</evidence>
<dbReference type="Pfam" id="PF05147">
    <property type="entry name" value="LANC_like"/>
    <property type="match status" value="1"/>
</dbReference>
<accession>A0ABY5DB39</accession>
<dbReference type="InterPro" id="IPR007822">
    <property type="entry name" value="LANC-like"/>
</dbReference>
<sequence length="380" mass="40722">MNAPSEPRADAFSLGRGAPGILLAHAARAHTGRGSWEQAHDWAKIMVAAAVPAGDRAGLYEGAPAVAFALHVADHPAYASALDTVHEATVSLIERRLNNTEVRMHTGNLPELREFDLISGLTGLGTYLLTVCPDHRLLPEVLAYLVRLTQPMDTEHGPAPGWWTLNAPTDHPDPAHPNGHGNLGLAHGITGPLALLATTHLAGITTPDQSQAMRRILDWLDTWNQNPDRSWWPEWVTTPFPATADRPQRGRPSWCYGAPGIAWAHHLAGRALGDRDRQIQAEHALLAAADLKQTGLLTEPGLCHGRTGLQLILNRIAEHALLPELRSLTPLPPATTAAPTPGLLDGQAGIDLARTGPTTWANCLLLGPTPVLQRTPTPAS</sequence>
<reference evidence="1" key="1">
    <citation type="submission" date="2022-06" db="EMBL/GenBank/DDBJ databases">
        <authorList>
            <person name="Ping M."/>
        </authorList>
    </citation>
    <scope>NUCLEOTIDE SEQUENCE</scope>
    <source>
        <strain evidence="1">JCM11759T</strain>
    </source>
</reference>
<dbReference type="InterPro" id="IPR033889">
    <property type="entry name" value="LanC"/>
</dbReference>
<dbReference type="SUPFAM" id="SSF158745">
    <property type="entry name" value="LanC-like"/>
    <property type="match status" value="1"/>
</dbReference>
<dbReference type="SMART" id="SM01260">
    <property type="entry name" value="LANC_like"/>
    <property type="match status" value="1"/>
</dbReference>
<dbReference type="Proteomes" id="UP001055940">
    <property type="component" value="Chromosome"/>
</dbReference>
<dbReference type="Gene3D" id="1.50.10.20">
    <property type="match status" value="1"/>
</dbReference>
<dbReference type="EMBL" id="CP099837">
    <property type="protein sequence ID" value="USY20703.1"/>
    <property type="molecule type" value="Genomic_DNA"/>
</dbReference>
<protein>
    <submittedName>
        <fullName evidence="1">Lanthionine synthetase C family protein</fullName>
    </submittedName>
</protein>
<proteinExistence type="predicted"/>
<dbReference type="PRINTS" id="PR01950">
    <property type="entry name" value="LANCSUPER"/>
</dbReference>
<gene>
    <name evidence="1" type="ORF">NE857_03335</name>
</gene>
<dbReference type="PRINTS" id="PR01955">
    <property type="entry name" value="LANCFRANKIA"/>
</dbReference>
<evidence type="ECO:0000313" key="1">
    <source>
        <dbReference type="EMBL" id="USY20703.1"/>
    </source>
</evidence>
<name>A0ABY5DB39_9ACTN</name>
<organism evidence="1 2">
    <name type="scientific">Nocardiopsis exhalans</name>
    <dbReference type="NCBI Taxonomy" id="163604"/>
    <lineage>
        <taxon>Bacteria</taxon>
        <taxon>Bacillati</taxon>
        <taxon>Actinomycetota</taxon>
        <taxon>Actinomycetes</taxon>
        <taxon>Streptosporangiales</taxon>
        <taxon>Nocardiopsidaceae</taxon>
        <taxon>Nocardiopsis</taxon>
    </lineage>
</organism>